<name>A0A1J1HXP9_9DIPT</name>
<dbReference type="PANTHER" id="PTHR12563:SF23">
    <property type="entry name" value="BCDNA.GH07066"/>
    <property type="match status" value="1"/>
</dbReference>
<dbReference type="CDD" id="cd07993">
    <property type="entry name" value="LPLAT_DHAPAT-like"/>
    <property type="match status" value="1"/>
</dbReference>
<evidence type="ECO:0000256" key="5">
    <source>
        <dbReference type="ARBA" id="ARBA00023315"/>
    </source>
</evidence>
<dbReference type="GO" id="GO:0006072">
    <property type="term" value="P:glycerol-3-phosphate metabolic process"/>
    <property type="evidence" value="ECO:0007669"/>
    <property type="project" value="TreeGrafter"/>
</dbReference>
<dbReference type="Pfam" id="PF01553">
    <property type="entry name" value="Acyltransferase"/>
    <property type="match status" value="1"/>
</dbReference>
<dbReference type="AlphaFoldDB" id="A0A1J1HXP9"/>
<reference evidence="7 8" key="1">
    <citation type="submission" date="2015-04" db="EMBL/GenBank/DDBJ databases">
        <authorList>
            <person name="Syromyatnikov M.Y."/>
            <person name="Popov V.N."/>
        </authorList>
    </citation>
    <scope>NUCLEOTIDE SEQUENCE [LARGE SCALE GENOMIC DNA]</scope>
</reference>
<dbReference type="Proteomes" id="UP000183832">
    <property type="component" value="Unassembled WGS sequence"/>
</dbReference>
<comment type="similarity">
    <text evidence="2">Belongs to the GPAT/DAPAT family.</text>
</comment>
<dbReference type="SUPFAM" id="SSF69593">
    <property type="entry name" value="Glycerol-3-phosphate (1)-acyltransferase"/>
    <property type="match status" value="1"/>
</dbReference>
<dbReference type="GO" id="GO:0008654">
    <property type="term" value="P:phospholipid biosynthetic process"/>
    <property type="evidence" value="ECO:0007669"/>
    <property type="project" value="TreeGrafter"/>
</dbReference>
<protein>
    <submittedName>
        <fullName evidence="7">CLUMA_CG004618, isoform A</fullName>
    </submittedName>
</protein>
<dbReference type="InterPro" id="IPR002123">
    <property type="entry name" value="Plipid/glycerol_acylTrfase"/>
</dbReference>
<organism evidence="7 8">
    <name type="scientific">Clunio marinus</name>
    <dbReference type="NCBI Taxonomy" id="568069"/>
    <lineage>
        <taxon>Eukaryota</taxon>
        <taxon>Metazoa</taxon>
        <taxon>Ecdysozoa</taxon>
        <taxon>Arthropoda</taxon>
        <taxon>Hexapoda</taxon>
        <taxon>Insecta</taxon>
        <taxon>Pterygota</taxon>
        <taxon>Neoptera</taxon>
        <taxon>Endopterygota</taxon>
        <taxon>Diptera</taxon>
        <taxon>Nematocera</taxon>
        <taxon>Chironomoidea</taxon>
        <taxon>Chironomidae</taxon>
        <taxon>Clunio</taxon>
    </lineage>
</organism>
<dbReference type="SMART" id="SM00563">
    <property type="entry name" value="PlsC"/>
    <property type="match status" value="1"/>
</dbReference>
<dbReference type="STRING" id="568069.A0A1J1HXP9"/>
<evidence type="ECO:0000256" key="3">
    <source>
        <dbReference type="ARBA" id="ARBA00022679"/>
    </source>
</evidence>
<keyword evidence="3" id="KW-0808">Transferase</keyword>
<evidence type="ECO:0000259" key="6">
    <source>
        <dbReference type="SMART" id="SM00563"/>
    </source>
</evidence>
<sequence length="805" mass="91823">MLGLVELFIFMCIFGYIIRKNGTSTMIDIITTRFHDAYSRIIPQDFKRQQNGRIIREQNIDLLKRPSDEQHKRFPTNEVKSSPICNGDQQSISERRTSLLPSHGLICQDCSRNLDCKPEENIVRRALEAVDILKVTQHASTESKYDWGTYCPHLAQNLRLKKYEYKPIFDKVIKHKHVREEIERIAKNATKESNVNFEDEDAYYSELLKTYTKKAHQSLMQMRCTLSDKLLRLTSYVLYKLLPLFLDGVVNDPAQIEMIKEAQKKMPKTPLVFLPLHRSHLDYILITFILLNNDIQCPQVAAGDNLNIPVFGYLLRGLGAFYIKRKIDLPDGKKDYIYRSLLQAYLQESIIAGHNVEFFIEGGRTRTGKPNLPKSGILSVIIEAFIDGLIDDAILVPVSVNYEKLVDGHFVNEQMGTPKKMESFRTAVSSIWKILNDKYGLMRIDFNEPFSLKELVKSFKKRQEEEVPRPLPSARTLLTGPSVSSINGIEVVDKHRVLVDNIARHVVFDSSSTTCVMSTNIVAFLLLNKFRNGCTMRELSYALDELKQQIGNDRDFEFRGDTECVIERAVMLLGSSLIQRKVQSNGEVFIAPVLNVPNVIETAYYSNTFVPYFALDAVVTTTVATVNEKTQMGLNDVIDIASLLCDILRYEFIFYKPCQDFSDEVKKSVVRLCNLGILSNVNNSVTMNFKPSQTLLSTLAPFTISYSLVAECLVILLHESIVSERDFIKICLSHIHRKVDKGDTTYGESLSTDSIKNCLKVLERWAVLDTELQKGSKMLSLNPLYNSTTQVQSVIDKFEKFVILK</sequence>
<dbReference type="PANTHER" id="PTHR12563">
    <property type="entry name" value="GLYCEROL-3-PHOSPHATE ACYLTRANSFERASE"/>
    <property type="match status" value="1"/>
</dbReference>
<dbReference type="InterPro" id="IPR045520">
    <property type="entry name" value="GPAT/DHAPAT_C"/>
</dbReference>
<dbReference type="GO" id="GO:0006631">
    <property type="term" value="P:fatty acid metabolic process"/>
    <property type="evidence" value="ECO:0007669"/>
    <property type="project" value="TreeGrafter"/>
</dbReference>
<evidence type="ECO:0000256" key="1">
    <source>
        <dbReference type="ARBA" id="ARBA00004370"/>
    </source>
</evidence>
<evidence type="ECO:0000256" key="4">
    <source>
        <dbReference type="ARBA" id="ARBA00023136"/>
    </source>
</evidence>
<evidence type="ECO:0000313" key="8">
    <source>
        <dbReference type="Proteomes" id="UP000183832"/>
    </source>
</evidence>
<evidence type="ECO:0000313" key="7">
    <source>
        <dbReference type="EMBL" id="CRK90929.1"/>
    </source>
</evidence>
<proteinExistence type="inferred from homology"/>
<keyword evidence="4" id="KW-0472">Membrane</keyword>
<dbReference type="Pfam" id="PF19277">
    <property type="entry name" value="GPAT_C"/>
    <property type="match status" value="1"/>
</dbReference>
<gene>
    <name evidence="7" type="ORF">CLUMA_CG004618</name>
</gene>
<keyword evidence="5" id="KW-0012">Acyltransferase</keyword>
<dbReference type="InterPro" id="IPR022284">
    <property type="entry name" value="GPAT/DHAPAT"/>
</dbReference>
<dbReference type="InterPro" id="IPR041728">
    <property type="entry name" value="GPAT/DHAPAT_LPLAT"/>
</dbReference>
<dbReference type="GO" id="GO:0004366">
    <property type="term" value="F:glycerol-3-phosphate O-acyltransferase activity"/>
    <property type="evidence" value="ECO:0007669"/>
    <property type="project" value="TreeGrafter"/>
</dbReference>
<accession>A0A1J1HXP9</accession>
<dbReference type="GO" id="GO:0019432">
    <property type="term" value="P:triglyceride biosynthetic process"/>
    <property type="evidence" value="ECO:0007669"/>
    <property type="project" value="TreeGrafter"/>
</dbReference>
<dbReference type="EMBL" id="CVRI01000020">
    <property type="protein sequence ID" value="CRK90929.1"/>
    <property type="molecule type" value="Genomic_DNA"/>
</dbReference>
<evidence type="ECO:0000256" key="2">
    <source>
        <dbReference type="ARBA" id="ARBA00007937"/>
    </source>
</evidence>
<feature type="domain" description="Phospholipid/glycerol acyltransferase" evidence="6">
    <location>
        <begin position="271"/>
        <end position="403"/>
    </location>
</feature>
<dbReference type="OrthoDB" id="5962536at2759"/>
<comment type="subcellular location">
    <subcellularLocation>
        <location evidence="1">Membrane</location>
    </subcellularLocation>
</comment>
<dbReference type="GO" id="GO:0031966">
    <property type="term" value="C:mitochondrial membrane"/>
    <property type="evidence" value="ECO:0007669"/>
    <property type="project" value="TreeGrafter"/>
</dbReference>
<keyword evidence="8" id="KW-1185">Reference proteome</keyword>